<dbReference type="InterPro" id="IPR002500">
    <property type="entry name" value="PAPS_reduct_dom"/>
</dbReference>
<dbReference type="InterPro" id="IPR014729">
    <property type="entry name" value="Rossmann-like_a/b/a_fold"/>
</dbReference>
<evidence type="ECO:0000259" key="1">
    <source>
        <dbReference type="Pfam" id="PF01507"/>
    </source>
</evidence>
<dbReference type="InterPro" id="IPR050128">
    <property type="entry name" value="Sulfate_adenylyltrnsfr_sub2"/>
</dbReference>
<reference evidence="2 3" key="1">
    <citation type="submission" date="2018-08" db="EMBL/GenBank/DDBJ databases">
        <title>A genome reference for cultivated species of the human gut microbiota.</title>
        <authorList>
            <person name="Zou Y."/>
            <person name="Xue W."/>
            <person name="Luo G."/>
        </authorList>
    </citation>
    <scope>NUCLEOTIDE SEQUENCE [LARGE SCALE GENOMIC DNA]</scope>
    <source>
        <strain evidence="2 3">AF19-13AC</strain>
    </source>
</reference>
<dbReference type="PANTHER" id="PTHR43196">
    <property type="entry name" value="SULFATE ADENYLYLTRANSFERASE SUBUNIT 2"/>
    <property type="match status" value="1"/>
</dbReference>
<dbReference type="EMBL" id="QTJW01000017">
    <property type="protein sequence ID" value="RGD68324.1"/>
    <property type="molecule type" value="Genomic_DNA"/>
</dbReference>
<evidence type="ECO:0000313" key="2">
    <source>
        <dbReference type="EMBL" id="RGD68324.1"/>
    </source>
</evidence>
<name>A0A3E3DGE7_9FIRM</name>
<dbReference type="SUPFAM" id="SSF52402">
    <property type="entry name" value="Adenine nucleotide alpha hydrolases-like"/>
    <property type="match status" value="1"/>
</dbReference>
<dbReference type="Gene3D" id="3.40.50.620">
    <property type="entry name" value="HUPs"/>
    <property type="match status" value="1"/>
</dbReference>
<proteinExistence type="predicted"/>
<dbReference type="GO" id="GO:0003824">
    <property type="term" value="F:catalytic activity"/>
    <property type="evidence" value="ECO:0007669"/>
    <property type="project" value="InterPro"/>
</dbReference>
<dbReference type="PANTHER" id="PTHR43196:SF2">
    <property type="entry name" value="PHOSPHOADENOSINE PHOSPHOSULFATE REDUCTASE"/>
    <property type="match status" value="1"/>
</dbReference>
<comment type="caution">
    <text evidence="2">The sequence shown here is derived from an EMBL/GenBank/DDBJ whole genome shotgun (WGS) entry which is preliminary data.</text>
</comment>
<dbReference type="AlphaFoldDB" id="A0A3E3DGE7"/>
<protein>
    <submittedName>
        <fullName evidence="2">Adenylyl-sulfate reductase</fullName>
    </submittedName>
</protein>
<dbReference type="OrthoDB" id="9772604at2"/>
<accession>A0A3E3DGE7</accession>
<organism evidence="2 3">
    <name type="scientific">Hungatella hathewayi</name>
    <dbReference type="NCBI Taxonomy" id="154046"/>
    <lineage>
        <taxon>Bacteria</taxon>
        <taxon>Bacillati</taxon>
        <taxon>Bacillota</taxon>
        <taxon>Clostridia</taxon>
        <taxon>Lachnospirales</taxon>
        <taxon>Lachnospiraceae</taxon>
        <taxon>Hungatella</taxon>
    </lineage>
</organism>
<evidence type="ECO:0000313" key="3">
    <source>
        <dbReference type="Proteomes" id="UP000261023"/>
    </source>
</evidence>
<dbReference type="Pfam" id="PF01507">
    <property type="entry name" value="PAPS_reduct"/>
    <property type="match status" value="1"/>
</dbReference>
<sequence>MLDDITLFGEIDKVQVAIERIRVLADRAVQNDPKGFAVCDSGGKDSNVIKELAYLSGVPFEIIHNHTTVDYPETVYYVRREKKRWEELGISYVISYPTYKGKRTSFWELIPLKGPPLRHRRWCCDVLKESQNYNRYMITGVRWEESARRKKNRAPYEIQRTTKDRIKLQNDNDVNRKLTEICQLRGKVIVNPIVDWTTAEVWEFIERYHVVTNPLYQKGHKRIGCVGCPMSDNKFELEKSPEFKRMYLNAFQKCVESKPLSRYGWRTGQDLYDWWVNGGRGMDPDQLCLFDLFPEGDDEE</sequence>
<feature type="domain" description="Phosphoadenosine phosphosulphate reductase" evidence="1">
    <location>
        <begin position="40"/>
        <end position="229"/>
    </location>
</feature>
<gene>
    <name evidence="2" type="ORF">DWX31_22690</name>
</gene>
<dbReference type="Proteomes" id="UP000261023">
    <property type="component" value="Unassembled WGS sequence"/>
</dbReference>